<proteinExistence type="inferred from homology"/>
<dbReference type="Pfam" id="PF03446">
    <property type="entry name" value="NAD_binding_2"/>
    <property type="match status" value="1"/>
</dbReference>
<dbReference type="GO" id="GO:0006574">
    <property type="term" value="P:L-valine catabolic process"/>
    <property type="evidence" value="ECO:0007669"/>
    <property type="project" value="UniProtKB-UniPathway"/>
</dbReference>
<dbReference type="PIRSF" id="PIRSF000103">
    <property type="entry name" value="HIBADH"/>
    <property type="match status" value="1"/>
</dbReference>
<dbReference type="GO" id="GO:0008442">
    <property type="term" value="F:3-hydroxyisobutyrate dehydrogenase activity"/>
    <property type="evidence" value="ECO:0007669"/>
    <property type="project" value="UniProtKB-EC"/>
</dbReference>
<dbReference type="EnsemblMetazoa" id="XM_022788707">
    <property type="protein sequence ID" value="XP_022644442"/>
    <property type="gene ID" value="LOC111243333"/>
</dbReference>
<dbReference type="AlphaFoldDB" id="A0A7M7J873"/>
<evidence type="ECO:0000256" key="9">
    <source>
        <dbReference type="RuleBase" id="RU910714"/>
    </source>
</evidence>
<evidence type="ECO:0000256" key="7">
    <source>
        <dbReference type="ARBA" id="ARBA00049197"/>
    </source>
</evidence>
<dbReference type="GeneID" id="111243333"/>
<keyword evidence="5 9" id="KW-0560">Oxidoreductase</keyword>
<dbReference type="GO" id="GO:0051287">
    <property type="term" value="F:NAD binding"/>
    <property type="evidence" value="ECO:0007669"/>
    <property type="project" value="InterPro"/>
</dbReference>
<evidence type="ECO:0000256" key="4">
    <source>
        <dbReference type="ARBA" id="ARBA00022456"/>
    </source>
</evidence>
<feature type="active site" evidence="8">
    <location>
        <position position="193"/>
    </location>
</feature>
<evidence type="ECO:0000313" key="12">
    <source>
        <dbReference type="EnsemblMetazoa" id="XP_022644442"/>
    </source>
</evidence>
<dbReference type="FunFam" id="1.10.1040.10:FF:000006">
    <property type="entry name" value="3-hydroxyisobutyrate dehydrogenase"/>
    <property type="match status" value="1"/>
</dbReference>
<dbReference type="InterPro" id="IPR013328">
    <property type="entry name" value="6PGD_dom2"/>
</dbReference>
<accession>A0A7M7J873</accession>
<evidence type="ECO:0000259" key="10">
    <source>
        <dbReference type="Pfam" id="PF03446"/>
    </source>
</evidence>
<sequence length="321" mass="33629">MIAYRTILGRNLINDIHGGFRQVATIGFIGLGNMGSGMASNLLQKGRQVIAYDIVIDALSTLKGQGARAAANLREVAEQCDKIVTMLPTNAHVEEVLTGPDGLISSAKKGTLLIDCSTVDPDLSLRMSNHAAKYQLKFVDAPVSGGVNAARAGTLTFMMGGAKEDIDQAEEVLLQMGKTAIHCGPVGCGGAAKICNNMMLAISMVGHSETMNLGIKLGLDPTVLNKILNVSSGKTWVSDLYSPVPGVMANVPSSNDYKGGFGSALMLKDLSLAQGAATRTEAPTPLGGLALQLYRMLCSQGHGGKDFGYIFQLISAANKND</sequence>
<comment type="pathway">
    <text evidence="1 9">Amino-acid degradation; L-valine degradation.</text>
</comment>
<dbReference type="Pfam" id="PF14833">
    <property type="entry name" value="NAD_binding_11"/>
    <property type="match status" value="1"/>
</dbReference>
<dbReference type="InParanoid" id="A0A7M7J873"/>
<keyword evidence="6 9" id="KW-0520">NAD</keyword>
<dbReference type="PROSITE" id="PS00895">
    <property type="entry name" value="3_HYDROXYISOBUT_DH"/>
    <property type="match status" value="1"/>
</dbReference>
<dbReference type="InterPro" id="IPR029154">
    <property type="entry name" value="HIBADH-like_NADP-bd"/>
</dbReference>
<dbReference type="OMA" id="MGKKVWH"/>
<feature type="domain" description="3-hydroxyisobutyrate dehydrogenase-like NAD-binding" evidence="11">
    <location>
        <begin position="187"/>
        <end position="312"/>
    </location>
</feature>
<evidence type="ECO:0000256" key="3">
    <source>
        <dbReference type="ARBA" id="ARBA00012991"/>
    </source>
</evidence>
<dbReference type="InterPro" id="IPR036291">
    <property type="entry name" value="NAD(P)-bd_dom_sf"/>
</dbReference>
<dbReference type="OrthoDB" id="435038at2759"/>
<dbReference type="KEGG" id="vde:111243333"/>
<evidence type="ECO:0000313" key="13">
    <source>
        <dbReference type="Proteomes" id="UP000594260"/>
    </source>
</evidence>
<name>A0A7M7J873_VARDE</name>
<dbReference type="GO" id="GO:0050661">
    <property type="term" value="F:NADP binding"/>
    <property type="evidence" value="ECO:0007669"/>
    <property type="project" value="InterPro"/>
</dbReference>
<evidence type="ECO:0000256" key="6">
    <source>
        <dbReference type="ARBA" id="ARBA00023027"/>
    </source>
</evidence>
<keyword evidence="4 9" id="KW-0101">Branched-chain amino acid catabolism</keyword>
<dbReference type="Gene3D" id="1.10.1040.10">
    <property type="entry name" value="N-(1-d-carboxylethyl)-l-norvaline Dehydrogenase, domain 2"/>
    <property type="match status" value="1"/>
</dbReference>
<feature type="domain" description="6-phosphogluconate dehydrogenase NADP-binding" evidence="10">
    <location>
        <begin position="25"/>
        <end position="184"/>
    </location>
</feature>
<comment type="similarity">
    <text evidence="2">Belongs to the HIBADH-related family. 3-hydroxyisobutyrate dehydrogenase subfamily.</text>
</comment>
<dbReference type="Gene3D" id="3.40.50.720">
    <property type="entry name" value="NAD(P)-binding Rossmann-like Domain"/>
    <property type="match status" value="1"/>
</dbReference>
<comment type="catalytic activity">
    <reaction evidence="7 9">
        <text>3-hydroxy-2-methylpropanoate + NAD(+) = 2-methyl-3-oxopropanoate + NADH + H(+)</text>
        <dbReference type="Rhea" id="RHEA:17681"/>
        <dbReference type="ChEBI" id="CHEBI:11805"/>
        <dbReference type="ChEBI" id="CHEBI:15378"/>
        <dbReference type="ChEBI" id="CHEBI:57540"/>
        <dbReference type="ChEBI" id="CHEBI:57700"/>
        <dbReference type="ChEBI" id="CHEBI:57945"/>
        <dbReference type="EC" id="1.1.1.31"/>
    </reaction>
</comment>
<reference evidence="12" key="1">
    <citation type="submission" date="2021-01" db="UniProtKB">
        <authorList>
            <consortium name="EnsemblMetazoa"/>
        </authorList>
    </citation>
    <scope>IDENTIFICATION</scope>
</reference>
<evidence type="ECO:0000256" key="1">
    <source>
        <dbReference type="ARBA" id="ARBA00005109"/>
    </source>
</evidence>
<dbReference type="SUPFAM" id="SSF51735">
    <property type="entry name" value="NAD(P)-binding Rossmann-fold domains"/>
    <property type="match status" value="1"/>
</dbReference>
<evidence type="ECO:0000256" key="5">
    <source>
        <dbReference type="ARBA" id="ARBA00023002"/>
    </source>
</evidence>
<dbReference type="PANTHER" id="PTHR22981:SF7">
    <property type="entry name" value="3-HYDROXYISOBUTYRATE DEHYDROGENASE, MITOCHONDRIAL"/>
    <property type="match status" value="1"/>
</dbReference>
<dbReference type="InterPro" id="IPR011548">
    <property type="entry name" value="HIBADH"/>
</dbReference>
<dbReference type="UniPathway" id="UPA00362"/>
<dbReference type="InterPro" id="IPR015815">
    <property type="entry name" value="HIBADH-related"/>
</dbReference>
<evidence type="ECO:0000256" key="8">
    <source>
        <dbReference type="PIRSR" id="PIRSR000103-1"/>
    </source>
</evidence>
<dbReference type="InterPro" id="IPR006115">
    <property type="entry name" value="6PGDH_NADP-bd"/>
</dbReference>
<evidence type="ECO:0000259" key="11">
    <source>
        <dbReference type="Pfam" id="PF14833"/>
    </source>
</evidence>
<evidence type="ECO:0000256" key="2">
    <source>
        <dbReference type="ARBA" id="ARBA00006013"/>
    </source>
</evidence>
<dbReference type="RefSeq" id="XP_022644442.1">
    <property type="nucleotide sequence ID" value="XM_022788707.1"/>
</dbReference>
<dbReference type="GO" id="GO:0005739">
    <property type="term" value="C:mitochondrion"/>
    <property type="evidence" value="ECO:0007669"/>
    <property type="project" value="TreeGrafter"/>
</dbReference>
<dbReference type="FunCoup" id="A0A7M7J873">
    <property type="interactions" value="990"/>
</dbReference>
<dbReference type="EC" id="1.1.1.31" evidence="3 9"/>
<keyword evidence="13" id="KW-1185">Reference proteome</keyword>
<dbReference type="NCBIfam" id="TIGR01692">
    <property type="entry name" value="HIBADH"/>
    <property type="match status" value="1"/>
</dbReference>
<dbReference type="SUPFAM" id="SSF48179">
    <property type="entry name" value="6-phosphogluconate dehydrogenase C-terminal domain-like"/>
    <property type="match status" value="1"/>
</dbReference>
<protein>
    <recommendedName>
        <fullName evidence="3 9">3-hydroxyisobutyrate dehydrogenase</fullName>
        <shortName evidence="9">HIBADH</shortName>
        <ecNumber evidence="3 9">1.1.1.31</ecNumber>
    </recommendedName>
</protein>
<dbReference type="Proteomes" id="UP000594260">
    <property type="component" value="Unplaced"/>
</dbReference>
<dbReference type="InterPro" id="IPR008927">
    <property type="entry name" value="6-PGluconate_DH-like_C_sf"/>
</dbReference>
<dbReference type="InterPro" id="IPR002204">
    <property type="entry name" value="3-OH-isobutyrate_DH-rel_CS"/>
</dbReference>
<organism evidence="12 13">
    <name type="scientific">Varroa destructor</name>
    <name type="common">Honeybee mite</name>
    <dbReference type="NCBI Taxonomy" id="109461"/>
    <lineage>
        <taxon>Eukaryota</taxon>
        <taxon>Metazoa</taxon>
        <taxon>Ecdysozoa</taxon>
        <taxon>Arthropoda</taxon>
        <taxon>Chelicerata</taxon>
        <taxon>Arachnida</taxon>
        <taxon>Acari</taxon>
        <taxon>Parasitiformes</taxon>
        <taxon>Mesostigmata</taxon>
        <taxon>Gamasina</taxon>
        <taxon>Dermanyssoidea</taxon>
        <taxon>Varroidae</taxon>
        <taxon>Varroa</taxon>
    </lineage>
</organism>
<dbReference type="PANTHER" id="PTHR22981">
    <property type="entry name" value="3-HYDROXYISOBUTYRATE DEHYDROGENASE-RELATED"/>
    <property type="match status" value="1"/>
</dbReference>